<keyword evidence="2" id="KW-0547">Nucleotide-binding</keyword>
<dbReference type="InterPro" id="IPR018181">
    <property type="entry name" value="Heat_shock_70_CS"/>
</dbReference>
<evidence type="ECO:0000256" key="5">
    <source>
        <dbReference type="ARBA" id="ARBA00023186"/>
    </source>
</evidence>
<evidence type="ECO:0000313" key="8">
    <source>
        <dbReference type="Proteomes" id="UP001595947"/>
    </source>
</evidence>
<dbReference type="Pfam" id="PF00012">
    <property type="entry name" value="HSP70"/>
    <property type="match status" value="1"/>
</dbReference>
<dbReference type="InterPro" id="IPR013126">
    <property type="entry name" value="Hsp_70_fam"/>
</dbReference>
<evidence type="ECO:0000256" key="4">
    <source>
        <dbReference type="ARBA" id="ARBA00023016"/>
    </source>
</evidence>
<evidence type="ECO:0000313" key="7">
    <source>
        <dbReference type="EMBL" id="MFC5065327.1"/>
    </source>
</evidence>
<feature type="region of interest" description="Disordered" evidence="6">
    <location>
        <begin position="386"/>
        <end position="484"/>
    </location>
</feature>
<keyword evidence="8" id="KW-1185">Reference proteome</keyword>
<evidence type="ECO:0000256" key="1">
    <source>
        <dbReference type="ARBA" id="ARBA00007381"/>
    </source>
</evidence>
<sequence>MSGYRLGIDLGTTYTAAAISRRTGSGETWSEPEIVPLGSRSASVASVLYLGADGTELLGEAAERRALTEPDRVVRQVKRRIGDDVPLVVGDAVHTAHELAARMARRVTDKTAEREGGPADLVAVTHPASWGEHKRELLAGALREVGLGATTFLPEPQAAAVAYAAKERVESGDTVAVYDLGGGTFDAAVVRKTAQGFELPGRAEGIEQLGGVDFDDRVVDHARAGIGAAFDELDPEDPDVLSALTRLRRECVEAKEALSSDTEVTIPVMLPSVRTNVRLTRHEFEAMIRSSIDHTVGALTRTVDSAGLSPTDLQAVLLVGGSSRIPLVAQMVSEALGRPVAVDADPKTSIAVGAVLAVAPRSAPARARSTRDSASGVPNAAAAAAVTSTVARSDRATPGSPSSGLLDLRSVASPAPAPASRPTRTGSSSGRPPVTGPGSARFPAVGPSSGRLPVAPARSGTGPTARAPRTGTGPALPSGGSATP</sequence>
<dbReference type="Gene3D" id="3.30.420.40">
    <property type="match status" value="2"/>
</dbReference>
<dbReference type="Gene3D" id="3.90.640.10">
    <property type="entry name" value="Actin, Chain A, domain 4"/>
    <property type="match status" value="1"/>
</dbReference>
<organism evidence="7 8">
    <name type="scientific">Actinomycetospora atypica</name>
    <dbReference type="NCBI Taxonomy" id="1290095"/>
    <lineage>
        <taxon>Bacteria</taxon>
        <taxon>Bacillati</taxon>
        <taxon>Actinomycetota</taxon>
        <taxon>Actinomycetes</taxon>
        <taxon>Pseudonocardiales</taxon>
        <taxon>Pseudonocardiaceae</taxon>
        <taxon>Actinomycetospora</taxon>
    </lineage>
</organism>
<gene>
    <name evidence="7" type="ORF">ACFPBZ_24135</name>
</gene>
<dbReference type="PRINTS" id="PR00301">
    <property type="entry name" value="HEATSHOCK70"/>
</dbReference>
<proteinExistence type="inferred from homology"/>
<name>A0ABV9YTW4_9PSEU</name>
<comment type="similarity">
    <text evidence="1">Belongs to the heat shock protein 70 family.</text>
</comment>
<feature type="non-terminal residue" evidence="7">
    <location>
        <position position="484"/>
    </location>
</feature>
<comment type="caution">
    <text evidence="7">The sequence shown here is derived from an EMBL/GenBank/DDBJ whole genome shotgun (WGS) entry which is preliminary data.</text>
</comment>
<protein>
    <submittedName>
        <fullName evidence="7">Hsp70 family protein</fullName>
    </submittedName>
</protein>
<evidence type="ECO:0000256" key="3">
    <source>
        <dbReference type="ARBA" id="ARBA00022840"/>
    </source>
</evidence>
<dbReference type="PANTHER" id="PTHR19375">
    <property type="entry name" value="HEAT SHOCK PROTEIN 70KDA"/>
    <property type="match status" value="1"/>
</dbReference>
<keyword evidence="4" id="KW-0346">Stress response</keyword>
<dbReference type="PROSITE" id="PS01036">
    <property type="entry name" value="HSP70_3"/>
    <property type="match status" value="1"/>
</dbReference>
<evidence type="ECO:0000256" key="2">
    <source>
        <dbReference type="ARBA" id="ARBA00022741"/>
    </source>
</evidence>
<accession>A0ABV9YTW4</accession>
<keyword evidence="5" id="KW-0143">Chaperone</keyword>
<dbReference type="EMBL" id="JBHSIV010000034">
    <property type="protein sequence ID" value="MFC5065327.1"/>
    <property type="molecule type" value="Genomic_DNA"/>
</dbReference>
<evidence type="ECO:0000256" key="6">
    <source>
        <dbReference type="SAM" id="MobiDB-lite"/>
    </source>
</evidence>
<feature type="compositionally biased region" description="Low complexity" evidence="6">
    <location>
        <begin position="412"/>
        <end position="433"/>
    </location>
</feature>
<reference evidence="8" key="1">
    <citation type="journal article" date="2019" name="Int. J. Syst. Evol. Microbiol.">
        <title>The Global Catalogue of Microorganisms (GCM) 10K type strain sequencing project: providing services to taxonomists for standard genome sequencing and annotation.</title>
        <authorList>
            <consortium name="The Broad Institute Genomics Platform"/>
            <consortium name="The Broad Institute Genome Sequencing Center for Infectious Disease"/>
            <person name="Wu L."/>
            <person name="Ma J."/>
        </authorList>
    </citation>
    <scope>NUCLEOTIDE SEQUENCE [LARGE SCALE GENOMIC DNA]</scope>
    <source>
        <strain evidence="8">CGMCC 4.7093</strain>
    </source>
</reference>
<dbReference type="Proteomes" id="UP001595947">
    <property type="component" value="Unassembled WGS sequence"/>
</dbReference>
<dbReference type="InterPro" id="IPR043129">
    <property type="entry name" value="ATPase_NBD"/>
</dbReference>
<dbReference type="RefSeq" id="WP_378038661.1">
    <property type="nucleotide sequence ID" value="NZ_JBHSIV010000034.1"/>
</dbReference>
<keyword evidence="3" id="KW-0067">ATP-binding</keyword>
<dbReference type="SUPFAM" id="SSF53067">
    <property type="entry name" value="Actin-like ATPase domain"/>
    <property type="match status" value="2"/>
</dbReference>